<dbReference type="EMBL" id="JBBJCI010000037">
    <property type="protein sequence ID" value="KAK7250311.1"/>
    <property type="molecule type" value="Genomic_DNA"/>
</dbReference>
<dbReference type="Pfam" id="PF00400">
    <property type="entry name" value="WD40"/>
    <property type="match status" value="2"/>
</dbReference>
<feature type="repeat" description="WD" evidence="3">
    <location>
        <begin position="198"/>
        <end position="239"/>
    </location>
</feature>
<evidence type="ECO:0000313" key="5">
    <source>
        <dbReference type="EMBL" id="KAK7250311.1"/>
    </source>
</evidence>
<dbReference type="Proteomes" id="UP001363151">
    <property type="component" value="Unassembled WGS sequence"/>
</dbReference>
<dbReference type="InterPro" id="IPR011047">
    <property type="entry name" value="Quinoprotein_ADH-like_sf"/>
</dbReference>
<evidence type="ECO:0000256" key="3">
    <source>
        <dbReference type="PROSITE-ProRule" id="PRU00221"/>
    </source>
</evidence>
<keyword evidence="6" id="KW-1185">Reference proteome</keyword>
<evidence type="ECO:0000256" key="1">
    <source>
        <dbReference type="ARBA" id="ARBA00022574"/>
    </source>
</evidence>
<dbReference type="InterPro" id="IPR050505">
    <property type="entry name" value="WDR55/POC1"/>
</dbReference>
<keyword evidence="1 3" id="KW-0853">WD repeat</keyword>
<feature type="compositionally biased region" description="Low complexity" evidence="4">
    <location>
        <begin position="367"/>
        <end position="383"/>
    </location>
</feature>
<evidence type="ECO:0000256" key="4">
    <source>
        <dbReference type="SAM" id="MobiDB-lite"/>
    </source>
</evidence>
<gene>
    <name evidence="5" type="ORF">SO694_00007320</name>
</gene>
<accession>A0ABR1GAM4</accession>
<name>A0ABR1GAM4_AURAN</name>
<feature type="compositionally biased region" description="Basic and acidic residues" evidence="4">
    <location>
        <begin position="356"/>
        <end position="366"/>
    </location>
</feature>
<evidence type="ECO:0000256" key="2">
    <source>
        <dbReference type="ARBA" id="ARBA00022737"/>
    </source>
</evidence>
<evidence type="ECO:0000313" key="6">
    <source>
        <dbReference type="Proteomes" id="UP001363151"/>
    </source>
</evidence>
<feature type="region of interest" description="Disordered" evidence="4">
    <location>
        <begin position="356"/>
        <end position="389"/>
    </location>
</feature>
<dbReference type="Gene3D" id="2.130.10.10">
    <property type="entry name" value="YVTN repeat-like/Quinoprotein amine dehydrogenase"/>
    <property type="match status" value="3"/>
</dbReference>
<reference evidence="5 6" key="1">
    <citation type="submission" date="2024-03" db="EMBL/GenBank/DDBJ databases">
        <title>Aureococcus anophagefferens CCMP1851 and Kratosvirus quantuckense: Draft genome of a second virus-susceptible host strain in the model system.</title>
        <authorList>
            <person name="Chase E."/>
            <person name="Truchon A.R."/>
            <person name="Schepens W."/>
            <person name="Wilhelm S.W."/>
        </authorList>
    </citation>
    <scope>NUCLEOTIDE SEQUENCE [LARGE SCALE GENOMIC DNA]</scope>
    <source>
        <strain evidence="5 6">CCMP1851</strain>
    </source>
</reference>
<dbReference type="PANTHER" id="PTHR44019:SF8">
    <property type="entry name" value="POC1 CENTRIOLAR PROTEIN HOMOLOG"/>
    <property type="match status" value="1"/>
</dbReference>
<dbReference type="InterPro" id="IPR001680">
    <property type="entry name" value="WD40_rpt"/>
</dbReference>
<dbReference type="InterPro" id="IPR015943">
    <property type="entry name" value="WD40/YVTN_repeat-like_dom_sf"/>
</dbReference>
<comment type="caution">
    <text evidence="5">The sequence shown here is derived from an EMBL/GenBank/DDBJ whole genome shotgun (WGS) entry which is preliminary data.</text>
</comment>
<organism evidence="5 6">
    <name type="scientific">Aureococcus anophagefferens</name>
    <name type="common">Harmful bloom alga</name>
    <dbReference type="NCBI Taxonomy" id="44056"/>
    <lineage>
        <taxon>Eukaryota</taxon>
        <taxon>Sar</taxon>
        <taxon>Stramenopiles</taxon>
        <taxon>Ochrophyta</taxon>
        <taxon>Pelagophyceae</taxon>
        <taxon>Pelagomonadales</taxon>
        <taxon>Pelagomonadaceae</taxon>
        <taxon>Aureococcus</taxon>
    </lineage>
</organism>
<dbReference type="SUPFAM" id="SSF50998">
    <property type="entry name" value="Quinoprotein alcohol dehydrogenase-like"/>
    <property type="match status" value="1"/>
</dbReference>
<proteinExistence type="predicted"/>
<protein>
    <submittedName>
        <fullName evidence="5">WD repeat-containing protein</fullName>
    </submittedName>
</protein>
<dbReference type="PANTHER" id="PTHR44019">
    <property type="entry name" value="WD REPEAT-CONTAINING PROTEIN 55"/>
    <property type="match status" value="1"/>
</dbReference>
<sequence>MVSAEPSPTVCVAWGGFVKDVKRRDTQDYLFCTAGGKKLSLWSLNPYSGELSSERASVRVRDDGLREPERRRVALAKPDGGLVTGGGDGTVTAFDAKLHDVAQVQLPGAVVALSFSPDRGELIAGVASGAIYRLRGDLGKALLVCENHARPVASAHVHVRDAGEPTCVVYTLDFLISGWSDGKIRAHESDTSTPLWLIDHAHRGVSALVLANNQRFIMTGGGEGDVRVWELRSRELVSHLKEHRFLCWELRNEKRMTSHTQRMGGINSIALSKDQTNVFTVGQEKRLARWDLRDQNFLEAVDLSDDQSDEASCVAVSNSGLVVATGGTKKLLKLYETAPGHKLLASVVGHSGAIRDLKFSPDDKRSSPSARTASSSSGTSTSTDRPAAR</sequence>
<dbReference type="PROSITE" id="PS50082">
    <property type="entry name" value="WD_REPEATS_2"/>
    <property type="match status" value="1"/>
</dbReference>
<dbReference type="SMART" id="SM00320">
    <property type="entry name" value="WD40"/>
    <property type="match status" value="6"/>
</dbReference>
<keyword evidence="2" id="KW-0677">Repeat</keyword>